<accession>A0AAV4RR36</accession>
<keyword evidence="3" id="KW-1185">Reference proteome</keyword>
<feature type="region of interest" description="Disordered" evidence="1">
    <location>
        <begin position="64"/>
        <end position="93"/>
    </location>
</feature>
<feature type="compositionally biased region" description="Basic residues" evidence="1">
    <location>
        <begin position="64"/>
        <end position="73"/>
    </location>
</feature>
<dbReference type="AlphaFoldDB" id="A0AAV4RR36"/>
<organism evidence="2 3">
    <name type="scientific">Caerostris extrusa</name>
    <name type="common">Bark spider</name>
    <name type="synonym">Caerostris bankana</name>
    <dbReference type="NCBI Taxonomy" id="172846"/>
    <lineage>
        <taxon>Eukaryota</taxon>
        <taxon>Metazoa</taxon>
        <taxon>Ecdysozoa</taxon>
        <taxon>Arthropoda</taxon>
        <taxon>Chelicerata</taxon>
        <taxon>Arachnida</taxon>
        <taxon>Araneae</taxon>
        <taxon>Araneomorphae</taxon>
        <taxon>Entelegynae</taxon>
        <taxon>Araneoidea</taxon>
        <taxon>Araneidae</taxon>
        <taxon>Caerostris</taxon>
    </lineage>
</organism>
<dbReference type="EMBL" id="BPLR01008271">
    <property type="protein sequence ID" value="GIY23401.1"/>
    <property type="molecule type" value="Genomic_DNA"/>
</dbReference>
<dbReference type="Proteomes" id="UP001054945">
    <property type="component" value="Unassembled WGS sequence"/>
</dbReference>
<reference evidence="2 3" key="1">
    <citation type="submission" date="2021-06" db="EMBL/GenBank/DDBJ databases">
        <title>Caerostris extrusa draft genome.</title>
        <authorList>
            <person name="Kono N."/>
            <person name="Arakawa K."/>
        </authorList>
    </citation>
    <scope>NUCLEOTIDE SEQUENCE [LARGE SCALE GENOMIC DNA]</scope>
</reference>
<evidence type="ECO:0000256" key="1">
    <source>
        <dbReference type="SAM" id="MobiDB-lite"/>
    </source>
</evidence>
<name>A0AAV4RR36_CAEEX</name>
<protein>
    <submittedName>
        <fullName evidence="2">Uncharacterized protein</fullName>
    </submittedName>
</protein>
<evidence type="ECO:0000313" key="3">
    <source>
        <dbReference type="Proteomes" id="UP001054945"/>
    </source>
</evidence>
<gene>
    <name evidence="2" type="ORF">CEXT_435001</name>
</gene>
<sequence>MHPISPPPSISICPLPPLPLHIKSRKQNAREVGNHRRRCFLSCNVFNMTSAVDSGRFFFKQKTKNTLPSKRKKDGGGVSAATPPFHSRNNAKGGLHLFRPMRGNSLSSNRVGTSPFLLRRPPPNGICIDPERRRQTLFPALLIRMLPIACSFHWIVLCGSARIQMSLNYESKMR</sequence>
<comment type="caution">
    <text evidence="2">The sequence shown here is derived from an EMBL/GenBank/DDBJ whole genome shotgun (WGS) entry which is preliminary data.</text>
</comment>
<proteinExistence type="predicted"/>
<evidence type="ECO:0000313" key="2">
    <source>
        <dbReference type="EMBL" id="GIY23401.1"/>
    </source>
</evidence>